<feature type="transmembrane region" description="Helical" evidence="1">
    <location>
        <begin position="7"/>
        <end position="28"/>
    </location>
</feature>
<gene>
    <name evidence="2" type="ORF">SCD92_07640</name>
</gene>
<dbReference type="RefSeq" id="WP_302721466.1">
    <property type="nucleotide sequence ID" value="NZ_JAULRU010000319.1"/>
</dbReference>
<proteinExistence type="predicted"/>
<dbReference type="Proteomes" id="UP001273505">
    <property type="component" value="Unassembled WGS sequence"/>
</dbReference>
<keyword evidence="1" id="KW-0812">Transmembrane</keyword>
<sequence>MRLHHKGFSLLEMLVAVAILGISFGMLYQSAGGSVRSVAVGEDYAYAVTIAQSLLAENSLVPQGGVNTRSETADGYRWSVQTAPLSDVNGDPLMLYRIDVEVQWGQGSGGRKFVLNSVVPEARVDANE</sequence>
<dbReference type="NCBIfam" id="TIGR02532">
    <property type="entry name" value="IV_pilin_GFxxxE"/>
    <property type="match status" value="1"/>
</dbReference>
<dbReference type="EMBL" id="JAXAFO010000010">
    <property type="protein sequence ID" value="MDX6849228.1"/>
    <property type="molecule type" value="Genomic_DNA"/>
</dbReference>
<keyword evidence="1" id="KW-1133">Transmembrane helix</keyword>
<protein>
    <submittedName>
        <fullName evidence="2">Prepilin-type N-terminal cleavage/methylation domain-containing protein</fullName>
    </submittedName>
</protein>
<comment type="caution">
    <text evidence="2">The sequence shown here is derived from an EMBL/GenBank/DDBJ whole genome shotgun (WGS) entry which is preliminary data.</text>
</comment>
<dbReference type="Pfam" id="PF07963">
    <property type="entry name" value="N_methyl"/>
    <property type="match status" value="1"/>
</dbReference>
<accession>A0ABU4S040</accession>
<evidence type="ECO:0000313" key="2">
    <source>
        <dbReference type="EMBL" id="MDX6849228.1"/>
    </source>
</evidence>
<evidence type="ECO:0000313" key="3">
    <source>
        <dbReference type="Proteomes" id="UP001273505"/>
    </source>
</evidence>
<dbReference type="SUPFAM" id="SSF54523">
    <property type="entry name" value="Pili subunits"/>
    <property type="match status" value="1"/>
</dbReference>
<dbReference type="InterPro" id="IPR012902">
    <property type="entry name" value="N_methyl_site"/>
</dbReference>
<evidence type="ECO:0000256" key="1">
    <source>
        <dbReference type="SAM" id="Phobius"/>
    </source>
</evidence>
<organism evidence="2 3">
    <name type="scientific">Gilvimarinus gilvus</name>
    <dbReference type="NCBI Taxonomy" id="3058038"/>
    <lineage>
        <taxon>Bacteria</taxon>
        <taxon>Pseudomonadati</taxon>
        <taxon>Pseudomonadota</taxon>
        <taxon>Gammaproteobacteria</taxon>
        <taxon>Cellvibrionales</taxon>
        <taxon>Cellvibrionaceae</taxon>
        <taxon>Gilvimarinus</taxon>
    </lineage>
</organism>
<keyword evidence="1" id="KW-0472">Membrane</keyword>
<name>A0ABU4S040_9GAMM</name>
<keyword evidence="3" id="KW-1185">Reference proteome</keyword>
<reference evidence="2 3" key="1">
    <citation type="submission" date="2023-11" db="EMBL/GenBank/DDBJ databases">
        <title>Gilvimarinus fulvus sp. nov., isolated from the surface of Kelp.</title>
        <authorList>
            <person name="Sun Y.Y."/>
            <person name="Gong Y."/>
            <person name="Du Z.J."/>
        </authorList>
    </citation>
    <scope>NUCLEOTIDE SEQUENCE [LARGE SCALE GENOMIC DNA]</scope>
    <source>
        <strain evidence="2 3">SDUM040013</strain>
    </source>
</reference>
<dbReference type="InterPro" id="IPR045584">
    <property type="entry name" value="Pilin-like"/>
</dbReference>